<dbReference type="InterPro" id="IPR000415">
    <property type="entry name" value="Nitroreductase-like"/>
</dbReference>
<dbReference type="AlphaFoldDB" id="A0A1C4W1M4"/>
<reference evidence="5" key="1">
    <citation type="submission" date="2016-06" db="EMBL/GenBank/DDBJ databases">
        <authorList>
            <person name="Varghese N."/>
            <person name="Submissions Spin"/>
        </authorList>
    </citation>
    <scope>NUCLEOTIDE SEQUENCE [LARGE SCALE GENOMIC DNA]</scope>
    <source>
        <strain evidence="5">DSM 45246</strain>
    </source>
</reference>
<dbReference type="Proteomes" id="UP000199629">
    <property type="component" value="Unassembled WGS sequence"/>
</dbReference>
<evidence type="ECO:0000313" key="5">
    <source>
        <dbReference type="Proteomes" id="UP000199629"/>
    </source>
</evidence>
<dbReference type="GO" id="GO:0016491">
    <property type="term" value="F:oxidoreductase activity"/>
    <property type="evidence" value="ECO:0007669"/>
    <property type="project" value="UniProtKB-KW"/>
</dbReference>
<feature type="domain" description="Nitroreductase" evidence="3">
    <location>
        <begin position="16"/>
        <end position="172"/>
    </location>
</feature>
<dbReference type="Pfam" id="PF00881">
    <property type="entry name" value="Nitroreductase"/>
    <property type="match status" value="1"/>
</dbReference>
<dbReference type="PANTHER" id="PTHR43673">
    <property type="entry name" value="NAD(P)H NITROREDUCTASE YDGI-RELATED"/>
    <property type="match status" value="1"/>
</dbReference>
<dbReference type="EMBL" id="FMCS01000003">
    <property type="protein sequence ID" value="SCE90035.1"/>
    <property type="molecule type" value="Genomic_DNA"/>
</dbReference>
<dbReference type="CDD" id="cd02062">
    <property type="entry name" value="Nitro_FMN_reductase"/>
    <property type="match status" value="1"/>
</dbReference>
<protein>
    <submittedName>
        <fullName evidence="4">Nitroreductase</fullName>
    </submittedName>
</protein>
<evidence type="ECO:0000256" key="1">
    <source>
        <dbReference type="ARBA" id="ARBA00007118"/>
    </source>
</evidence>
<proteinExistence type="inferred from homology"/>
<dbReference type="PANTHER" id="PTHR43673:SF10">
    <property type="entry name" value="NADH DEHYDROGENASE_NAD(P)H NITROREDUCTASE XCC3605-RELATED"/>
    <property type="match status" value="1"/>
</dbReference>
<evidence type="ECO:0000256" key="2">
    <source>
        <dbReference type="ARBA" id="ARBA00023002"/>
    </source>
</evidence>
<name>A0A1C4W1M4_9ACTN</name>
<keyword evidence="5" id="KW-1185">Reference proteome</keyword>
<dbReference type="InterPro" id="IPR029479">
    <property type="entry name" value="Nitroreductase"/>
</dbReference>
<organism evidence="4 5">
    <name type="scientific">Micromonospora chaiyaphumensis</name>
    <dbReference type="NCBI Taxonomy" id="307119"/>
    <lineage>
        <taxon>Bacteria</taxon>
        <taxon>Bacillati</taxon>
        <taxon>Actinomycetota</taxon>
        <taxon>Actinomycetes</taxon>
        <taxon>Micromonosporales</taxon>
        <taxon>Micromonosporaceae</taxon>
        <taxon>Micromonospora</taxon>
    </lineage>
</organism>
<evidence type="ECO:0000313" key="4">
    <source>
        <dbReference type="EMBL" id="SCE90035.1"/>
    </source>
</evidence>
<dbReference type="SUPFAM" id="SSF55469">
    <property type="entry name" value="FMN-dependent nitroreductase-like"/>
    <property type="match status" value="1"/>
</dbReference>
<sequence>MTVNALPPDELLTTTRTVRRRLVLDRPVPLHLVTECLEVALQAPNGGNRQPWHWVVVTDAGLRAAVGEIYRKAWRNYRREAGPVRTAADRRLWDGGDHLAENLARVPVLVLACVSPSGGRLPDGNQASLWGSVLPAAWSYQLAARARGLGTAWTTVHLRHEQEVADLLGLPATVRQGVLLPTAYVEGTFRPAARRPLHRVLHVNGWQGPRDEQREVA</sequence>
<gene>
    <name evidence="4" type="ORF">GA0070214_103118</name>
</gene>
<evidence type="ECO:0000259" key="3">
    <source>
        <dbReference type="Pfam" id="PF00881"/>
    </source>
</evidence>
<keyword evidence="2" id="KW-0560">Oxidoreductase</keyword>
<comment type="similarity">
    <text evidence="1">Belongs to the nitroreductase family.</text>
</comment>
<accession>A0A1C4W1M4</accession>
<dbReference type="RefSeq" id="WP_091261699.1">
    <property type="nucleotide sequence ID" value="NZ_FMCS01000003.1"/>
</dbReference>
<dbReference type="Gene3D" id="3.40.109.10">
    <property type="entry name" value="NADH Oxidase"/>
    <property type="match status" value="1"/>
</dbReference>